<feature type="compositionally biased region" description="Basic and acidic residues" evidence="6">
    <location>
        <begin position="282"/>
        <end position="294"/>
    </location>
</feature>
<name>A0A915PJV7_9BILA</name>
<dbReference type="Pfam" id="PF00292">
    <property type="entry name" value="PAX"/>
    <property type="match status" value="1"/>
</dbReference>
<keyword evidence="3" id="KW-0238">DNA-binding</keyword>
<feature type="domain" description="BHLH" evidence="7">
    <location>
        <begin position="163"/>
        <end position="214"/>
    </location>
</feature>
<dbReference type="PROSITE" id="PS51057">
    <property type="entry name" value="PAIRED_2"/>
    <property type="match status" value="1"/>
</dbReference>
<dbReference type="WBParaSite" id="sdigi.contig11.g1239.t1">
    <property type="protein sequence ID" value="sdigi.contig11.g1239.t1"/>
    <property type="gene ID" value="sdigi.contig11.g1239"/>
</dbReference>
<keyword evidence="4" id="KW-0539">Nucleus</keyword>
<dbReference type="GO" id="GO:0005634">
    <property type="term" value="C:nucleus"/>
    <property type="evidence" value="ECO:0007669"/>
    <property type="project" value="UniProtKB-SubCell"/>
</dbReference>
<reference evidence="10" key="1">
    <citation type="submission" date="2022-11" db="UniProtKB">
        <authorList>
            <consortium name="WormBaseParasite"/>
        </authorList>
    </citation>
    <scope>IDENTIFICATION</scope>
</reference>
<organism evidence="9 10">
    <name type="scientific">Setaria digitata</name>
    <dbReference type="NCBI Taxonomy" id="48799"/>
    <lineage>
        <taxon>Eukaryota</taxon>
        <taxon>Metazoa</taxon>
        <taxon>Ecdysozoa</taxon>
        <taxon>Nematoda</taxon>
        <taxon>Chromadorea</taxon>
        <taxon>Rhabditida</taxon>
        <taxon>Spirurina</taxon>
        <taxon>Spiruromorpha</taxon>
        <taxon>Filarioidea</taxon>
        <taxon>Setariidae</taxon>
        <taxon>Setaria</taxon>
    </lineage>
</organism>
<dbReference type="CDD" id="cd19699">
    <property type="entry name" value="bHLH_TS_dMYOD_like"/>
    <property type="match status" value="1"/>
</dbReference>
<evidence type="ECO:0000256" key="3">
    <source>
        <dbReference type="ARBA" id="ARBA00023125"/>
    </source>
</evidence>
<dbReference type="Proteomes" id="UP000887581">
    <property type="component" value="Unplaced"/>
</dbReference>
<dbReference type="PROSITE" id="PS50888">
    <property type="entry name" value="BHLH"/>
    <property type="match status" value="1"/>
</dbReference>
<evidence type="ECO:0000256" key="5">
    <source>
        <dbReference type="ARBA" id="ARBA00070761"/>
    </source>
</evidence>
<dbReference type="SMART" id="SM00351">
    <property type="entry name" value="PAX"/>
    <property type="match status" value="1"/>
</dbReference>
<dbReference type="GO" id="GO:0007517">
    <property type="term" value="P:muscle organ development"/>
    <property type="evidence" value="ECO:0007669"/>
    <property type="project" value="InterPro"/>
</dbReference>
<dbReference type="Pfam" id="PF00010">
    <property type="entry name" value="HLH"/>
    <property type="match status" value="1"/>
</dbReference>
<dbReference type="FunFam" id="4.10.280.10:FF:000005">
    <property type="entry name" value="Myogenic factor"/>
    <property type="match status" value="1"/>
</dbReference>
<evidence type="ECO:0000256" key="2">
    <source>
        <dbReference type="ARBA" id="ARBA00022724"/>
    </source>
</evidence>
<dbReference type="PANTHER" id="PTHR11534:SF9">
    <property type="entry name" value="MYOGENIC-DETERMINATION PROTEIN"/>
    <property type="match status" value="1"/>
</dbReference>
<proteinExistence type="predicted"/>
<dbReference type="SMART" id="SM00353">
    <property type="entry name" value="HLH"/>
    <property type="match status" value="1"/>
</dbReference>
<dbReference type="InterPro" id="IPR001523">
    <property type="entry name" value="Paired_dom"/>
</dbReference>
<sequence length="662" mass="73051">MNPEGCQYDPLYGYTQPQARITTAPDITTLTPFAPQSAPIAEYSSAHALSTYDPYRYPSYYPSYGPTTGSTTSFYTTDLSPFSTTRSSADFSKPGRPDPGIAKDIKQEQDVKEHTVELIPAAAGSTSDIPEPHAELIQTSTDVANTSSVVQHAEPTQVPRRLDRRKAATMRERRRLRKVNEAFEVVKQRTCPNPNQRLPKVEILRSAIEYITKLENMLQSQGKMTKIMAANQGIHLPDSDGQDYVSVHNVPSNGSAAAYYDNKMETFAEENEDFGNVSTGESPHEARKASSKKSSLERLSRIVDSIAADEDEGATGNIDIAATLSSSKGFVVRCVVVQPEGKADMGCNPVISFQQHDGEAHKSANSDKASLAAYHSVENLVGDAISETTLLLNFVSDYGTFQQVEGREGLFSSPLQQDSWLEVNFPNSQFHQLTTEDITHICVYSTCPMALAQNTVTSSTVVDHEMQSHSTQVDYTSLLLATGYDNSYCLTPPLSCIVPLEAQRYVSPYALTPHSALINFSRQCENIRKQVKSTTVCKLIAATTPQATSSKNKLGRAYNPGRPLAMEERQKILQLYEKGHRISHIARIIGVTHSCVSKIMTRYRRTGSMQPRSTCSAKKKNINYNNDVSAGEVSNNYQKLCKSCTANANNDNRRAKSYLIQR</sequence>
<dbReference type="AlphaFoldDB" id="A0A915PJV7"/>
<dbReference type="PANTHER" id="PTHR11534">
    <property type="entry name" value="MYOGENIC FACTOR"/>
    <property type="match status" value="1"/>
</dbReference>
<dbReference type="InterPro" id="IPR039704">
    <property type="entry name" value="Myogenic_factor"/>
</dbReference>
<dbReference type="InterPro" id="IPR036388">
    <property type="entry name" value="WH-like_DNA-bd_sf"/>
</dbReference>
<evidence type="ECO:0000259" key="8">
    <source>
        <dbReference type="PROSITE" id="PS51057"/>
    </source>
</evidence>
<dbReference type="GO" id="GO:0045663">
    <property type="term" value="P:positive regulation of myoblast differentiation"/>
    <property type="evidence" value="ECO:0007669"/>
    <property type="project" value="TreeGrafter"/>
</dbReference>
<dbReference type="GO" id="GO:0046983">
    <property type="term" value="F:protein dimerization activity"/>
    <property type="evidence" value="ECO:0007669"/>
    <property type="project" value="InterPro"/>
</dbReference>
<dbReference type="SUPFAM" id="SSF46689">
    <property type="entry name" value="Homeodomain-like"/>
    <property type="match status" value="1"/>
</dbReference>
<evidence type="ECO:0000256" key="6">
    <source>
        <dbReference type="SAM" id="MobiDB-lite"/>
    </source>
</evidence>
<dbReference type="Gene3D" id="4.10.280.10">
    <property type="entry name" value="Helix-loop-helix DNA-binding domain"/>
    <property type="match status" value="1"/>
</dbReference>
<dbReference type="PRINTS" id="PR00027">
    <property type="entry name" value="PAIREDBOX"/>
</dbReference>
<keyword evidence="9" id="KW-1185">Reference proteome</keyword>
<accession>A0A915PJV7</accession>
<dbReference type="InterPro" id="IPR011598">
    <property type="entry name" value="bHLH_dom"/>
</dbReference>
<comment type="subcellular location">
    <subcellularLocation>
        <location evidence="1">Nucleus</location>
    </subcellularLocation>
</comment>
<evidence type="ECO:0000313" key="9">
    <source>
        <dbReference type="Proteomes" id="UP000887581"/>
    </source>
</evidence>
<dbReference type="GO" id="GO:0000981">
    <property type="term" value="F:DNA-binding transcription factor activity, RNA polymerase II-specific"/>
    <property type="evidence" value="ECO:0007669"/>
    <property type="project" value="TreeGrafter"/>
</dbReference>
<evidence type="ECO:0000256" key="4">
    <source>
        <dbReference type="ARBA" id="ARBA00023242"/>
    </source>
</evidence>
<feature type="domain" description="Paired" evidence="8">
    <location>
        <begin position="547"/>
        <end position="662"/>
    </location>
</feature>
<feature type="region of interest" description="Disordered" evidence="6">
    <location>
        <begin position="273"/>
        <end position="294"/>
    </location>
</feature>
<dbReference type="InterPro" id="IPR009057">
    <property type="entry name" value="Homeodomain-like_sf"/>
</dbReference>
<evidence type="ECO:0000313" key="10">
    <source>
        <dbReference type="WBParaSite" id="sdigi.contig11.g1239.t1"/>
    </source>
</evidence>
<dbReference type="GO" id="GO:0000978">
    <property type="term" value="F:RNA polymerase II cis-regulatory region sequence-specific DNA binding"/>
    <property type="evidence" value="ECO:0007669"/>
    <property type="project" value="TreeGrafter"/>
</dbReference>
<evidence type="ECO:0000256" key="1">
    <source>
        <dbReference type="ARBA" id="ARBA00004123"/>
    </source>
</evidence>
<protein>
    <recommendedName>
        <fullName evidence="5">Myoblast determination protein 1 homolog</fullName>
    </recommendedName>
</protein>
<keyword evidence="2" id="KW-0563">Paired box</keyword>
<dbReference type="SUPFAM" id="SSF47459">
    <property type="entry name" value="HLH, helix-loop-helix DNA-binding domain"/>
    <property type="match status" value="1"/>
</dbReference>
<feature type="compositionally biased region" description="Basic and acidic residues" evidence="6">
    <location>
        <begin position="93"/>
        <end position="102"/>
    </location>
</feature>
<evidence type="ECO:0000259" key="7">
    <source>
        <dbReference type="PROSITE" id="PS50888"/>
    </source>
</evidence>
<dbReference type="Gene3D" id="1.10.10.10">
    <property type="entry name" value="Winged helix-like DNA-binding domain superfamily/Winged helix DNA-binding domain"/>
    <property type="match status" value="1"/>
</dbReference>
<feature type="region of interest" description="Disordered" evidence="6">
    <location>
        <begin position="83"/>
        <end position="102"/>
    </location>
</feature>
<dbReference type="InterPro" id="IPR036638">
    <property type="entry name" value="HLH_DNA-bd_sf"/>
</dbReference>